<evidence type="ECO:0000313" key="6">
    <source>
        <dbReference type="Proteomes" id="UP000027361"/>
    </source>
</evidence>
<dbReference type="Proteomes" id="UP000027361">
    <property type="component" value="Unassembled WGS sequence"/>
</dbReference>
<gene>
    <name evidence="5" type="ORF">K437DRAFT_235584</name>
</gene>
<organism evidence="5 6">
    <name type="scientific">Tilletiaria anomala (strain ATCC 24038 / CBS 436.72 / UBC 951)</name>
    <dbReference type="NCBI Taxonomy" id="1037660"/>
    <lineage>
        <taxon>Eukaryota</taxon>
        <taxon>Fungi</taxon>
        <taxon>Dikarya</taxon>
        <taxon>Basidiomycota</taxon>
        <taxon>Ustilaginomycotina</taxon>
        <taxon>Exobasidiomycetes</taxon>
        <taxon>Georgefischeriales</taxon>
        <taxon>Tilletiariaceae</taxon>
        <taxon>Tilletiaria</taxon>
    </lineage>
</organism>
<feature type="non-terminal residue" evidence="5">
    <location>
        <position position="475"/>
    </location>
</feature>
<dbReference type="RefSeq" id="XP_013243340.1">
    <property type="nucleotide sequence ID" value="XM_013387886.1"/>
</dbReference>
<protein>
    <submittedName>
        <fullName evidence="5">Actin-like ATPase domain-containing protein</fullName>
    </submittedName>
</protein>
<dbReference type="InParanoid" id="A0A066VW28"/>
<dbReference type="InterPro" id="IPR000890">
    <property type="entry name" value="Aliphatic_acid_kin_short-chain"/>
</dbReference>
<dbReference type="InterPro" id="IPR004372">
    <property type="entry name" value="Ac/propionate_kinase"/>
</dbReference>
<dbReference type="GO" id="GO:0008776">
    <property type="term" value="F:acetate kinase activity"/>
    <property type="evidence" value="ECO:0007669"/>
    <property type="project" value="TreeGrafter"/>
</dbReference>
<dbReference type="GO" id="GO:0005524">
    <property type="term" value="F:ATP binding"/>
    <property type="evidence" value="ECO:0007669"/>
    <property type="project" value="UniProtKB-KW"/>
</dbReference>
<proteinExistence type="inferred from homology"/>
<dbReference type="OrthoDB" id="67445at2759"/>
<dbReference type="PROSITE" id="PS01076">
    <property type="entry name" value="ACETATE_KINASE_2"/>
    <property type="match status" value="1"/>
</dbReference>
<dbReference type="GeneID" id="25262902"/>
<reference evidence="5 6" key="1">
    <citation type="submission" date="2014-05" db="EMBL/GenBank/DDBJ databases">
        <title>Draft genome sequence of a rare smut relative, Tilletiaria anomala UBC 951.</title>
        <authorList>
            <consortium name="DOE Joint Genome Institute"/>
            <person name="Toome M."/>
            <person name="Kuo A."/>
            <person name="Henrissat B."/>
            <person name="Lipzen A."/>
            <person name="Tritt A."/>
            <person name="Yoshinaga Y."/>
            <person name="Zane M."/>
            <person name="Barry K."/>
            <person name="Grigoriev I.V."/>
            <person name="Spatafora J.W."/>
            <person name="Aimea M.C."/>
        </authorList>
    </citation>
    <scope>NUCLEOTIDE SEQUENCE [LARGE SCALE GENOMIC DNA]</scope>
    <source>
        <strain evidence="5 6">UBC 951</strain>
    </source>
</reference>
<dbReference type="PRINTS" id="PR00471">
    <property type="entry name" value="ACETATEKNASE"/>
</dbReference>
<keyword evidence="2" id="KW-0547">Nucleotide-binding</keyword>
<keyword evidence="4" id="KW-0067">ATP-binding</keyword>
<dbReference type="HAMAP" id="MF_00020">
    <property type="entry name" value="Acetate_kinase"/>
    <property type="match status" value="1"/>
</dbReference>
<dbReference type="PANTHER" id="PTHR21060:SF15">
    <property type="entry name" value="ACETATE KINASE-RELATED"/>
    <property type="match status" value="1"/>
</dbReference>
<evidence type="ECO:0000256" key="3">
    <source>
        <dbReference type="ARBA" id="ARBA00022777"/>
    </source>
</evidence>
<dbReference type="Gene3D" id="3.30.420.40">
    <property type="match status" value="2"/>
</dbReference>
<evidence type="ECO:0000313" key="5">
    <source>
        <dbReference type="EMBL" id="KDN45902.1"/>
    </source>
</evidence>
<keyword evidence="1" id="KW-0808">Transferase</keyword>
<dbReference type="PROSITE" id="PS01075">
    <property type="entry name" value="ACETATE_KINASE_1"/>
    <property type="match status" value="1"/>
</dbReference>
<dbReference type="STRING" id="1037660.A0A066VW28"/>
<dbReference type="InterPro" id="IPR023865">
    <property type="entry name" value="Aliphatic_acid_kinase_CS"/>
</dbReference>
<keyword evidence="6" id="KW-1185">Reference proteome</keyword>
<dbReference type="HOGENOM" id="CLU_020352_1_0_1"/>
<dbReference type="GO" id="GO:0006083">
    <property type="term" value="P:acetate metabolic process"/>
    <property type="evidence" value="ECO:0007669"/>
    <property type="project" value="TreeGrafter"/>
</dbReference>
<dbReference type="OMA" id="PLPWRYY"/>
<dbReference type="PANTHER" id="PTHR21060">
    <property type="entry name" value="ACETATE KINASE"/>
    <property type="match status" value="1"/>
</dbReference>
<dbReference type="Pfam" id="PF00871">
    <property type="entry name" value="Acetate_kinase"/>
    <property type="match status" value="2"/>
</dbReference>
<evidence type="ECO:0000256" key="1">
    <source>
        <dbReference type="ARBA" id="ARBA00022679"/>
    </source>
</evidence>
<name>A0A066VW28_TILAU</name>
<sequence>MVLTAGTTGHRSKVVQKSRMESPSLLLCLNVGSTSLKFSVYRLQDDLPVLLAGSLQPQKDSFAVGVRITKGYEGAKAKWDANDHELVLNEYDFNSPSDQFAALIHLMRICPAADKDKDLDLSPDKLSLVVHRVVHGANMQNPIHIRAGHRGRLEQLEKLNDFAPLHNKPATTIIEAALEQLPEHTWQLVYTDTEFHYCSIPPHIYTLPIPQHSALPGGQPPRKWGFHGLAYSFVVRQAAAFIGQSVDQTNLIACHLGGGCSVCAIRDGRSLDTSMSFTPLDGLPGATRSGSVDPCLGFHLTTTHAPKREQIYQRPDGKQPVTEIYGVSISTPEYILNKESGFKALAHTTAFNEIVLQMSSSQGKEREQAKLAFALFVDRLADYIGAYWFKLVATGAKVNALVFSGGIGQNSDALHAALADRFKSTPMAPMFVSGSERGHTDNASAIVDLVGDIHSDHVRKNCAKKRNGVRWLVCH</sequence>
<evidence type="ECO:0000256" key="4">
    <source>
        <dbReference type="ARBA" id="ARBA00022840"/>
    </source>
</evidence>
<comment type="caution">
    <text evidence="5">The sequence shown here is derived from an EMBL/GenBank/DDBJ whole genome shotgun (WGS) entry which is preliminary data.</text>
</comment>
<dbReference type="SUPFAM" id="SSF53067">
    <property type="entry name" value="Actin-like ATPase domain"/>
    <property type="match status" value="2"/>
</dbReference>
<dbReference type="AlphaFoldDB" id="A0A066VW28"/>
<keyword evidence="3" id="KW-0418">Kinase</keyword>
<dbReference type="EMBL" id="JMSN01000039">
    <property type="protein sequence ID" value="KDN45902.1"/>
    <property type="molecule type" value="Genomic_DNA"/>
</dbReference>
<accession>A0A066VW28</accession>
<evidence type="ECO:0000256" key="2">
    <source>
        <dbReference type="ARBA" id="ARBA00022741"/>
    </source>
</evidence>
<dbReference type="InterPro" id="IPR043129">
    <property type="entry name" value="ATPase_NBD"/>
</dbReference>